<dbReference type="HOGENOM" id="CLU_1706295_0_0_1"/>
<dbReference type="Proteomes" id="UP000015102">
    <property type="component" value="Unassembled WGS sequence"/>
</dbReference>
<dbReference type="EMBL" id="CAQQ02180061">
    <property type="status" value="NOT_ANNOTATED_CDS"/>
    <property type="molecule type" value="Genomic_DNA"/>
</dbReference>
<protein>
    <recommendedName>
        <fullName evidence="3">CRAL/TRIO N-terminal domain-containing protein</fullName>
    </recommendedName>
</protein>
<reference evidence="2" key="1">
    <citation type="submission" date="2013-02" db="EMBL/GenBank/DDBJ databases">
        <authorList>
            <person name="Hughes D."/>
        </authorList>
    </citation>
    <scope>NUCLEOTIDE SEQUENCE</scope>
    <source>
        <strain>Durham</strain>
        <strain evidence="2">NC isolate 2 -- Noor lab</strain>
    </source>
</reference>
<sequence>MLLFDEGNFDFCAEEIEKIQLLRKLVEASPELQIGTEDTYLSRWLYYANWNVEGAFIAIDKYFEFKAHNPSWFNNLKNIDELKDLIINVKTRYVLKKRDVHGRIVIVQLLNDAFDKYSDYFFDLVRLDDIIFEALLSTANVQKYGISIINDFQG</sequence>
<dbReference type="STRING" id="36166.T1GAA3"/>
<dbReference type="OMA" id="YANWNVE"/>
<reference evidence="1" key="2">
    <citation type="submission" date="2015-06" db="UniProtKB">
        <authorList>
            <consortium name="EnsemblMetazoa"/>
        </authorList>
    </citation>
    <scope>IDENTIFICATION</scope>
</reference>
<accession>T1GAA3</accession>
<organism evidence="1 2">
    <name type="scientific">Megaselia scalaris</name>
    <name type="common">Humpbacked fly</name>
    <name type="synonym">Phora scalaris</name>
    <dbReference type="NCBI Taxonomy" id="36166"/>
    <lineage>
        <taxon>Eukaryota</taxon>
        <taxon>Metazoa</taxon>
        <taxon>Ecdysozoa</taxon>
        <taxon>Arthropoda</taxon>
        <taxon>Hexapoda</taxon>
        <taxon>Insecta</taxon>
        <taxon>Pterygota</taxon>
        <taxon>Neoptera</taxon>
        <taxon>Endopterygota</taxon>
        <taxon>Diptera</taxon>
        <taxon>Brachycera</taxon>
        <taxon>Muscomorpha</taxon>
        <taxon>Platypezoidea</taxon>
        <taxon>Phoridae</taxon>
        <taxon>Megaseliini</taxon>
        <taxon>Megaselia</taxon>
    </lineage>
</organism>
<dbReference type="EnsemblMetazoa" id="MESCA000153-RA">
    <property type="protein sequence ID" value="MESCA000153-PA"/>
    <property type="gene ID" value="MESCA000153"/>
</dbReference>
<name>T1GAA3_MEGSC</name>
<evidence type="ECO:0008006" key="3">
    <source>
        <dbReference type="Google" id="ProtNLM"/>
    </source>
</evidence>
<dbReference type="Gene3D" id="3.40.525.10">
    <property type="entry name" value="CRAL-TRIO lipid binding domain"/>
    <property type="match status" value="1"/>
</dbReference>
<proteinExistence type="predicted"/>
<evidence type="ECO:0000313" key="2">
    <source>
        <dbReference type="Proteomes" id="UP000015102"/>
    </source>
</evidence>
<dbReference type="InterPro" id="IPR036273">
    <property type="entry name" value="CRAL/TRIO_N_dom_sf"/>
</dbReference>
<evidence type="ECO:0000313" key="1">
    <source>
        <dbReference type="EnsemblMetazoa" id="MESCA000153-PA"/>
    </source>
</evidence>
<dbReference type="SUPFAM" id="SSF46938">
    <property type="entry name" value="CRAL/TRIO N-terminal domain"/>
    <property type="match status" value="1"/>
</dbReference>
<keyword evidence="2" id="KW-1185">Reference proteome</keyword>
<dbReference type="InterPro" id="IPR036865">
    <property type="entry name" value="CRAL-TRIO_dom_sf"/>
</dbReference>
<dbReference type="AlphaFoldDB" id="T1GAA3"/>